<dbReference type="EMBL" id="NOWI01000002">
    <property type="protein sequence ID" value="RFT46542.1"/>
    <property type="molecule type" value="Genomic_DNA"/>
</dbReference>
<reference evidence="2 3" key="1">
    <citation type="submission" date="2017-07" db="EMBL/GenBank/DDBJ databases">
        <authorList>
            <person name="Sun Z.S."/>
            <person name="Albrecht U."/>
            <person name="Echele G."/>
            <person name="Lee C.C."/>
        </authorList>
    </citation>
    <scope>NUCLEOTIDE SEQUENCE [LARGE SCALE GENOMIC DNA]</scope>
    <source>
        <strain evidence="2 3">P16-029</strain>
    </source>
</reference>
<gene>
    <name evidence="2" type="ORF">CHT91_03100</name>
</gene>
<dbReference type="InterPro" id="IPR010982">
    <property type="entry name" value="Lambda_DNA-bd_dom_sf"/>
</dbReference>
<dbReference type="Gene3D" id="1.10.260.40">
    <property type="entry name" value="lambda repressor-like DNA-binding domains"/>
    <property type="match status" value="1"/>
</dbReference>
<protein>
    <recommendedName>
        <fullName evidence="1">HTH cro/C1-type domain-containing protein</fullName>
    </recommendedName>
</protein>
<dbReference type="GO" id="GO:0003677">
    <property type="term" value="F:DNA binding"/>
    <property type="evidence" value="ECO:0007669"/>
    <property type="project" value="InterPro"/>
</dbReference>
<dbReference type="AlphaFoldDB" id="A0A3E2DMD0"/>
<dbReference type="Pfam" id="PF01381">
    <property type="entry name" value="HTH_3"/>
    <property type="match status" value="1"/>
</dbReference>
<organism evidence="2 3">
    <name type="scientific">Cutibacterium avidum</name>
    <dbReference type="NCBI Taxonomy" id="33010"/>
    <lineage>
        <taxon>Bacteria</taxon>
        <taxon>Bacillati</taxon>
        <taxon>Actinomycetota</taxon>
        <taxon>Actinomycetes</taxon>
        <taxon>Propionibacteriales</taxon>
        <taxon>Propionibacteriaceae</taxon>
        <taxon>Cutibacterium</taxon>
    </lineage>
</organism>
<dbReference type="SMART" id="SM00530">
    <property type="entry name" value="HTH_XRE"/>
    <property type="match status" value="1"/>
</dbReference>
<proteinExistence type="predicted"/>
<comment type="caution">
    <text evidence="2">The sequence shown here is derived from an EMBL/GenBank/DDBJ whole genome shotgun (WGS) entry which is preliminary data.</text>
</comment>
<feature type="domain" description="HTH cro/C1-type" evidence="1">
    <location>
        <begin position="109"/>
        <end position="162"/>
    </location>
</feature>
<dbReference type="PROSITE" id="PS50943">
    <property type="entry name" value="HTH_CROC1"/>
    <property type="match status" value="1"/>
</dbReference>
<dbReference type="SUPFAM" id="SSF47413">
    <property type="entry name" value="lambda repressor-like DNA-binding domains"/>
    <property type="match status" value="1"/>
</dbReference>
<evidence type="ECO:0000259" key="1">
    <source>
        <dbReference type="PROSITE" id="PS50943"/>
    </source>
</evidence>
<sequence>MRDDIPRSRCRSAMSCWSGVVTESIIAALCQRYTTQAYRLYKHLIPIQPTTRDATREYTLFACLYKRQPVRFLHMRYLYSKPRACTMRSTHRRKGGSWMRITNPGAVGRARRRRSLSQTDLAAITGCTQQFISMIETGTTRTCSEALALTICRKLDIDVEDAFAYGGDSYAPAHPSSQRGKHARAAA</sequence>
<evidence type="ECO:0000313" key="2">
    <source>
        <dbReference type="EMBL" id="RFT46542.1"/>
    </source>
</evidence>
<dbReference type="CDD" id="cd00093">
    <property type="entry name" value="HTH_XRE"/>
    <property type="match status" value="1"/>
</dbReference>
<accession>A0A3E2DMD0</accession>
<dbReference type="InterPro" id="IPR001387">
    <property type="entry name" value="Cro/C1-type_HTH"/>
</dbReference>
<name>A0A3E2DMD0_9ACTN</name>
<dbReference type="Proteomes" id="UP000259211">
    <property type="component" value="Unassembled WGS sequence"/>
</dbReference>
<evidence type="ECO:0000313" key="3">
    <source>
        <dbReference type="Proteomes" id="UP000259211"/>
    </source>
</evidence>